<keyword evidence="3" id="KW-1185">Reference proteome</keyword>
<dbReference type="Gramene" id="ERN07216">
    <property type="protein sequence ID" value="ERN07216"/>
    <property type="gene ID" value="AMTR_s00019p00179680"/>
</dbReference>
<evidence type="ECO:0000313" key="2">
    <source>
        <dbReference type="EMBL" id="ERN07216.1"/>
    </source>
</evidence>
<evidence type="ECO:0000313" key="3">
    <source>
        <dbReference type="Proteomes" id="UP000017836"/>
    </source>
</evidence>
<gene>
    <name evidence="2" type="ORF">AMTR_s00019p00179680</name>
</gene>
<reference evidence="3" key="1">
    <citation type="journal article" date="2013" name="Science">
        <title>The Amborella genome and the evolution of flowering plants.</title>
        <authorList>
            <consortium name="Amborella Genome Project"/>
        </authorList>
    </citation>
    <scope>NUCLEOTIDE SEQUENCE [LARGE SCALE GENOMIC DNA]</scope>
</reference>
<accession>W1PHY3</accession>
<sequence>MANQSKWQRIKAMAWRFDEKELLWHVFQRRESRNREMELDRDGRPIATDSASSFYMDGEVHFTDDNIRCCSASDSGDDSPAAVPTSTMEEGHTNAQGMCGPFP</sequence>
<feature type="region of interest" description="Disordered" evidence="1">
    <location>
        <begin position="71"/>
        <end position="103"/>
    </location>
</feature>
<dbReference type="AlphaFoldDB" id="W1PHY3"/>
<feature type="compositionally biased region" description="Low complexity" evidence="1">
    <location>
        <begin position="71"/>
        <end position="82"/>
    </location>
</feature>
<dbReference type="EMBL" id="KI393807">
    <property type="protein sequence ID" value="ERN07216.1"/>
    <property type="molecule type" value="Genomic_DNA"/>
</dbReference>
<name>W1PHY3_AMBTC</name>
<feature type="compositionally biased region" description="Polar residues" evidence="1">
    <location>
        <begin position="84"/>
        <end position="96"/>
    </location>
</feature>
<dbReference type="HOGENOM" id="CLU_2267371_0_0_1"/>
<dbReference type="Proteomes" id="UP000017836">
    <property type="component" value="Unassembled WGS sequence"/>
</dbReference>
<organism evidence="2 3">
    <name type="scientific">Amborella trichopoda</name>
    <dbReference type="NCBI Taxonomy" id="13333"/>
    <lineage>
        <taxon>Eukaryota</taxon>
        <taxon>Viridiplantae</taxon>
        <taxon>Streptophyta</taxon>
        <taxon>Embryophyta</taxon>
        <taxon>Tracheophyta</taxon>
        <taxon>Spermatophyta</taxon>
        <taxon>Magnoliopsida</taxon>
        <taxon>Amborellales</taxon>
        <taxon>Amborellaceae</taxon>
        <taxon>Amborella</taxon>
    </lineage>
</organism>
<evidence type="ECO:0000256" key="1">
    <source>
        <dbReference type="SAM" id="MobiDB-lite"/>
    </source>
</evidence>
<protein>
    <submittedName>
        <fullName evidence="2">Uncharacterized protein</fullName>
    </submittedName>
</protein>
<proteinExistence type="predicted"/>